<dbReference type="InterPro" id="IPR058620">
    <property type="entry name" value="YtrI_C"/>
</dbReference>
<keyword evidence="1" id="KW-0472">Membrane</keyword>
<organism evidence="3 4">
    <name type="scientific">Paenibacillus lacisoli</name>
    <dbReference type="NCBI Taxonomy" id="3064525"/>
    <lineage>
        <taxon>Bacteria</taxon>
        <taxon>Bacillati</taxon>
        <taxon>Bacillota</taxon>
        <taxon>Bacilli</taxon>
        <taxon>Bacillales</taxon>
        <taxon>Paenibacillaceae</taxon>
        <taxon>Paenibacillus</taxon>
    </lineage>
</organism>
<gene>
    <name evidence="3" type="ORF">Q5741_06775</name>
</gene>
<dbReference type="Pfam" id="PF26347">
    <property type="entry name" value="YtrI_sporulation"/>
    <property type="match status" value="1"/>
</dbReference>
<comment type="caution">
    <text evidence="3">The sequence shown here is derived from an EMBL/GenBank/DDBJ whole genome shotgun (WGS) entry which is preliminary data.</text>
</comment>
<accession>A0ABT9CA40</accession>
<evidence type="ECO:0000256" key="1">
    <source>
        <dbReference type="SAM" id="Phobius"/>
    </source>
</evidence>
<reference evidence="3 4" key="1">
    <citation type="submission" date="2023-07" db="EMBL/GenBank/DDBJ databases">
        <title>Paenibacillus sp. JX-17 nov. isolated from soil.</title>
        <authorList>
            <person name="Wan Y."/>
            <person name="Liu B."/>
        </authorList>
    </citation>
    <scope>NUCLEOTIDE SEQUENCE [LARGE SCALE GENOMIC DNA]</scope>
    <source>
        <strain evidence="3 4">JX-17</strain>
    </source>
</reference>
<feature type="transmembrane region" description="Helical" evidence="1">
    <location>
        <begin position="12"/>
        <end position="33"/>
    </location>
</feature>
<proteinExistence type="predicted"/>
<dbReference type="RefSeq" id="WP_305023296.1">
    <property type="nucleotide sequence ID" value="NZ_JAUQTB010000002.1"/>
</dbReference>
<protein>
    <recommendedName>
        <fullName evidence="2">Sporulation membrane protein YtrI C-terminal domain-containing protein</fullName>
    </recommendedName>
</protein>
<keyword evidence="1" id="KW-0812">Transmembrane</keyword>
<evidence type="ECO:0000313" key="4">
    <source>
        <dbReference type="Proteomes" id="UP001240171"/>
    </source>
</evidence>
<evidence type="ECO:0000259" key="2">
    <source>
        <dbReference type="Pfam" id="PF26347"/>
    </source>
</evidence>
<feature type="domain" description="Sporulation membrane protein YtrI C-terminal" evidence="2">
    <location>
        <begin position="73"/>
        <end position="157"/>
    </location>
</feature>
<dbReference type="EMBL" id="JAUQTB010000002">
    <property type="protein sequence ID" value="MDO7906122.1"/>
    <property type="molecule type" value="Genomic_DNA"/>
</dbReference>
<dbReference type="Proteomes" id="UP001240171">
    <property type="component" value="Unassembled WGS sequence"/>
</dbReference>
<evidence type="ECO:0000313" key="3">
    <source>
        <dbReference type="EMBL" id="MDO7906122.1"/>
    </source>
</evidence>
<keyword evidence="1" id="KW-1133">Transmembrane helix</keyword>
<keyword evidence="4" id="KW-1185">Reference proteome</keyword>
<sequence length="163" mass="19336">MRVPPFSRFRPFMQLSAVFVLGMIIGGVVYNAVWHISYNKLWIENQDLKVQLQQSEEDIKTLRKYSKRQTVIKEIKIRAEEKSSEDKDPVAIKEIAQQMVKELQVLRGRDMFEIDTDSKLVRMLLDRKIYTVRQKEFSIQVKTMLVMEGVLQIWVDVRPYLRS</sequence>
<name>A0ABT9CA40_9BACL</name>